<proteinExistence type="predicted"/>
<sequence length="51" mass="5812">MDLTLEQENHELCEEVTTLRAWVNMVEDCSDERMISGYGCPFVTCGEANLK</sequence>
<name>A0A392UVS3_9FABA</name>
<dbReference type="AlphaFoldDB" id="A0A392UVS3"/>
<dbReference type="EMBL" id="LXQA010988834">
    <property type="protein sequence ID" value="MCI80144.1"/>
    <property type="molecule type" value="Genomic_DNA"/>
</dbReference>
<dbReference type="Proteomes" id="UP000265520">
    <property type="component" value="Unassembled WGS sequence"/>
</dbReference>
<evidence type="ECO:0000313" key="2">
    <source>
        <dbReference type="Proteomes" id="UP000265520"/>
    </source>
</evidence>
<organism evidence="1 2">
    <name type="scientific">Trifolium medium</name>
    <dbReference type="NCBI Taxonomy" id="97028"/>
    <lineage>
        <taxon>Eukaryota</taxon>
        <taxon>Viridiplantae</taxon>
        <taxon>Streptophyta</taxon>
        <taxon>Embryophyta</taxon>
        <taxon>Tracheophyta</taxon>
        <taxon>Spermatophyta</taxon>
        <taxon>Magnoliopsida</taxon>
        <taxon>eudicotyledons</taxon>
        <taxon>Gunneridae</taxon>
        <taxon>Pentapetalae</taxon>
        <taxon>rosids</taxon>
        <taxon>fabids</taxon>
        <taxon>Fabales</taxon>
        <taxon>Fabaceae</taxon>
        <taxon>Papilionoideae</taxon>
        <taxon>50 kb inversion clade</taxon>
        <taxon>NPAAA clade</taxon>
        <taxon>Hologalegina</taxon>
        <taxon>IRL clade</taxon>
        <taxon>Trifolieae</taxon>
        <taxon>Trifolium</taxon>
    </lineage>
</organism>
<comment type="caution">
    <text evidence="1">The sequence shown here is derived from an EMBL/GenBank/DDBJ whole genome shotgun (WGS) entry which is preliminary data.</text>
</comment>
<protein>
    <submittedName>
        <fullName evidence="1">Uncharacterized protein</fullName>
    </submittedName>
</protein>
<keyword evidence="2" id="KW-1185">Reference proteome</keyword>
<accession>A0A392UVS3</accession>
<evidence type="ECO:0000313" key="1">
    <source>
        <dbReference type="EMBL" id="MCI80144.1"/>
    </source>
</evidence>
<reference evidence="1 2" key="1">
    <citation type="journal article" date="2018" name="Front. Plant Sci.">
        <title>Red Clover (Trifolium pratense) and Zigzag Clover (T. medium) - A Picture of Genomic Similarities and Differences.</title>
        <authorList>
            <person name="Dluhosova J."/>
            <person name="Istvanek J."/>
            <person name="Nedelnik J."/>
            <person name="Repkova J."/>
        </authorList>
    </citation>
    <scope>NUCLEOTIDE SEQUENCE [LARGE SCALE GENOMIC DNA]</scope>
    <source>
        <strain evidence="2">cv. 10/8</strain>
        <tissue evidence="1">Leaf</tissue>
    </source>
</reference>